<protein>
    <recommendedName>
        <fullName evidence="3">HTH domain-containing protein</fullName>
    </recommendedName>
</protein>
<sequence length="178" mass="21174">MAEKLTKDTLAAITQEVVKIEAMKGKERKRERRSWKLRNTTLLLKKYQMLREHCEGVIPKLTEYENSIFDPEELNLETLMKYKARTKEMLDYFDLMFSSYCQYCHNQGPMAERRFNIIRQLYVFENPNEYKSKNDLAAFYNIDSRTVDRDIKKASEELSIFLFGIDSLDDLSHVLFLS</sequence>
<evidence type="ECO:0008006" key="3">
    <source>
        <dbReference type="Google" id="ProtNLM"/>
    </source>
</evidence>
<reference evidence="1" key="1">
    <citation type="submission" date="2023-03" db="EMBL/GenBank/DDBJ databases">
        <authorList>
            <person name="Shen W."/>
            <person name="Cai J."/>
        </authorList>
    </citation>
    <scope>NUCLEOTIDE SEQUENCE</scope>
    <source>
        <strain evidence="1">P33-2</strain>
    </source>
</reference>
<proteinExistence type="predicted"/>
<evidence type="ECO:0000313" key="1">
    <source>
        <dbReference type="EMBL" id="MDT2403920.1"/>
    </source>
</evidence>
<comment type="caution">
    <text evidence="1">The sequence shown here is derived from an EMBL/GenBank/DDBJ whole genome shotgun (WGS) entry which is preliminary data.</text>
</comment>
<dbReference type="EMBL" id="JARPWH010000070">
    <property type="protein sequence ID" value="MDT2403920.1"/>
    <property type="molecule type" value="Genomic_DNA"/>
</dbReference>
<gene>
    <name evidence="1" type="ORF">P7D43_16260</name>
</gene>
<organism evidence="1 2">
    <name type="scientific">Enterococcus avium</name>
    <name type="common">Streptococcus avium</name>
    <dbReference type="NCBI Taxonomy" id="33945"/>
    <lineage>
        <taxon>Bacteria</taxon>
        <taxon>Bacillati</taxon>
        <taxon>Bacillota</taxon>
        <taxon>Bacilli</taxon>
        <taxon>Lactobacillales</taxon>
        <taxon>Enterococcaceae</taxon>
        <taxon>Enterococcus</taxon>
    </lineage>
</organism>
<accession>A0AAW8RYB6</accession>
<name>A0AAW8RYB6_ENTAV</name>
<dbReference type="RefSeq" id="WP_311865575.1">
    <property type="nucleotide sequence ID" value="NZ_JARPWH010000070.1"/>
</dbReference>
<dbReference type="Proteomes" id="UP001260773">
    <property type="component" value="Unassembled WGS sequence"/>
</dbReference>
<evidence type="ECO:0000313" key="2">
    <source>
        <dbReference type="Proteomes" id="UP001260773"/>
    </source>
</evidence>
<dbReference type="AlphaFoldDB" id="A0AAW8RYB6"/>